<feature type="modified residue" description="N6-(pyridoxal phosphate)lysine" evidence="7">
    <location>
        <position position="191"/>
    </location>
</feature>
<keyword evidence="12" id="KW-1185">Reference proteome</keyword>
<dbReference type="PIRSF" id="PIRSF000524">
    <property type="entry name" value="SPT"/>
    <property type="match status" value="1"/>
</dbReference>
<dbReference type="FunFam" id="3.90.1150.10:FF:000031">
    <property type="entry name" value="Serine--glyoxylate aminotransferase"/>
    <property type="match status" value="1"/>
</dbReference>
<dbReference type="PANTHER" id="PTHR21152:SF40">
    <property type="entry name" value="ALANINE--GLYOXYLATE AMINOTRANSFERASE"/>
    <property type="match status" value="1"/>
</dbReference>
<dbReference type="KEGG" id="pth:PTH_0011"/>
<dbReference type="InterPro" id="IPR000192">
    <property type="entry name" value="Aminotrans_V_dom"/>
</dbReference>
<dbReference type="GO" id="GO:0004760">
    <property type="term" value="F:L-serine-pyruvate transaminase activity"/>
    <property type="evidence" value="ECO:0007669"/>
    <property type="project" value="TreeGrafter"/>
</dbReference>
<dbReference type="EMBL" id="AP009389">
    <property type="protein sequence ID" value="BAF58192.1"/>
    <property type="molecule type" value="Genomic_DNA"/>
</dbReference>
<dbReference type="Gene3D" id="3.40.640.10">
    <property type="entry name" value="Type I PLP-dependent aspartate aminotransferase-like (Major domain)"/>
    <property type="match status" value="1"/>
</dbReference>
<evidence type="ECO:0000256" key="6">
    <source>
        <dbReference type="PIRSR" id="PIRSR000524-1"/>
    </source>
</evidence>
<sequence length="384" mass="41171">MQDKEYLMIPGPTPVPPAVYAAMSRPVGGHRTDEFARLYMRIVEKLKKVFQTENDVFVLTNSGTGALETAVANTVSPGDKALALITGNFGERFAAIARAYGAELIELNFGYGNDVDLKAVEEKLNEHPDIKVVLATQNETSTGVCNDIAGIGALVARTPALLLVDGVSGVGAIEIKVDEWGVDILCTASQKAFMLPPGLAMVSVSEKAWQVVNGNRSPRFYFSLPACKKVYGKWNTPYTPSVTLFYGLEAALDMMLAEGLDNVYARHALLARATRAAVRALGLKLLAEDRCASNALTAVWGPEGVAADELRKIIKKQYGVAFAGGQGDVKGKIFRIAHMGFSDKMDVIIAISALEMALAQTGYPVQLGAGVKAAQEVFLGREQK</sequence>
<dbReference type="STRING" id="370438.PTH_0011"/>
<keyword evidence="4 11" id="KW-0808">Transferase</keyword>
<dbReference type="SUPFAM" id="SSF53383">
    <property type="entry name" value="PLP-dependent transferases"/>
    <property type="match status" value="1"/>
</dbReference>
<keyword evidence="3 11" id="KW-0032">Aminotransferase</keyword>
<comment type="cofactor">
    <cofactor evidence="1 7 9">
        <name>pyridoxal 5'-phosphate</name>
        <dbReference type="ChEBI" id="CHEBI:597326"/>
    </cofactor>
</comment>
<evidence type="ECO:0000256" key="7">
    <source>
        <dbReference type="PIRSR" id="PIRSR000524-50"/>
    </source>
</evidence>
<keyword evidence="5 7" id="KW-0663">Pyridoxal phosphate</keyword>
<dbReference type="InterPro" id="IPR020578">
    <property type="entry name" value="Aminotrans_V_PyrdxlP_BS"/>
</dbReference>
<dbReference type="eggNOG" id="COG0075">
    <property type="taxonomic scope" value="Bacteria"/>
</dbReference>
<dbReference type="GO" id="GO:0019265">
    <property type="term" value="P:glycine biosynthetic process, by transamination of glyoxylate"/>
    <property type="evidence" value="ECO:0007669"/>
    <property type="project" value="TreeGrafter"/>
</dbReference>
<dbReference type="InterPro" id="IPR015422">
    <property type="entry name" value="PyrdxlP-dep_Trfase_small"/>
</dbReference>
<dbReference type="InterPro" id="IPR015421">
    <property type="entry name" value="PyrdxlP-dep_Trfase_major"/>
</dbReference>
<evidence type="ECO:0000256" key="3">
    <source>
        <dbReference type="ARBA" id="ARBA00022576"/>
    </source>
</evidence>
<dbReference type="Pfam" id="PF00266">
    <property type="entry name" value="Aminotran_5"/>
    <property type="match status" value="1"/>
</dbReference>
<evidence type="ECO:0000256" key="8">
    <source>
        <dbReference type="RuleBase" id="RU004075"/>
    </source>
</evidence>
<evidence type="ECO:0000256" key="5">
    <source>
        <dbReference type="ARBA" id="ARBA00022898"/>
    </source>
</evidence>
<dbReference type="HOGENOM" id="CLU_027686_1_1_9"/>
<evidence type="ECO:0000313" key="12">
    <source>
        <dbReference type="Proteomes" id="UP000006556"/>
    </source>
</evidence>
<name>A5D6D3_PELTS</name>
<dbReference type="Gene3D" id="3.90.1150.10">
    <property type="entry name" value="Aspartate Aminotransferase, domain 1"/>
    <property type="match status" value="1"/>
</dbReference>
<dbReference type="FunFam" id="3.40.640.10:FF:000027">
    <property type="entry name" value="Serine--pyruvate aminotransferase, mitochondrial"/>
    <property type="match status" value="1"/>
</dbReference>
<evidence type="ECO:0000259" key="10">
    <source>
        <dbReference type="Pfam" id="PF00266"/>
    </source>
</evidence>
<dbReference type="PANTHER" id="PTHR21152">
    <property type="entry name" value="AMINOTRANSFERASE CLASS V"/>
    <property type="match status" value="1"/>
</dbReference>
<dbReference type="Proteomes" id="UP000006556">
    <property type="component" value="Chromosome"/>
</dbReference>
<dbReference type="InterPro" id="IPR015424">
    <property type="entry name" value="PyrdxlP-dep_Trfase"/>
</dbReference>
<accession>A5D6D3</accession>
<dbReference type="GO" id="GO:0008453">
    <property type="term" value="F:alanine-glyoxylate transaminase activity"/>
    <property type="evidence" value="ECO:0007669"/>
    <property type="project" value="TreeGrafter"/>
</dbReference>
<reference evidence="12" key="1">
    <citation type="journal article" date="2008" name="Genome Res.">
        <title>The genome of Pelotomaculum thermopropionicum reveals niche-associated evolution in anaerobic microbiota.</title>
        <authorList>
            <person name="Kosaka T."/>
            <person name="Kato S."/>
            <person name="Shimoyama T."/>
            <person name="Ishii S."/>
            <person name="Abe T."/>
            <person name="Watanabe K."/>
        </authorList>
    </citation>
    <scope>NUCLEOTIDE SEQUENCE [LARGE SCALE GENOMIC DNA]</scope>
    <source>
        <strain evidence="12">DSM 13744 / JCM 10971 / SI</strain>
    </source>
</reference>
<protein>
    <submittedName>
        <fullName evidence="11">Serine-pyruvate aminotransferase/archaeal aspartate aminotransferase</fullName>
    </submittedName>
</protein>
<evidence type="ECO:0000256" key="1">
    <source>
        <dbReference type="ARBA" id="ARBA00001933"/>
    </source>
</evidence>
<proteinExistence type="inferred from homology"/>
<dbReference type="AlphaFoldDB" id="A5D6D3"/>
<feature type="binding site" evidence="6">
    <location>
        <position position="335"/>
    </location>
    <ligand>
        <name>substrate</name>
    </ligand>
</feature>
<organism evidence="11 12">
    <name type="scientific">Pelotomaculum thermopropionicum (strain DSM 13744 / JCM 10971 / SI)</name>
    <dbReference type="NCBI Taxonomy" id="370438"/>
    <lineage>
        <taxon>Bacteria</taxon>
        <taxon>Bacillati</taxon>
        <taxon>Bacillota</taxon>
        <taxon>Clostridia</taxon>
        <taxon>Eubacteriales</taxon>
        <taxon>Desulfotomaculaceae</taxon>
        <taxon>Pelotomaculum</taxon>
    </lineage>
</organism>
<comment type="similarity">
    <text evidence="2 8">Belongs to the class-V pyridoxal-phosphate-dependent aminotransferase family.</text>
</comment>
<gene>
    <name evidence="11" type="ordered locus">PTH_0011</name>
</gene>
<evidence type="ECO:0000313" key="11">
    <source>
        <dbReference type="EMBL" id="BAF58192.1"/>
    </source>
</evidence>
<evidence type="ECO:0000256" key="4">
    <source>
        <dbReference type="ARBA" id="ARBA00022679"/>
    </source>
</evidence>
<evidence type="ECO:0000256" key="9">
    <source>
        <dbReference type="RuleBase" id="RU004504"/>
    </source>
</evidence>
<keyword evidence="11" id="KW-0670">Pyruvate</keyword>
<dbReference type="PROSITE" id="PS00595">
    <property type="entry name" value="AA_TRANSFER_CLASS_5"/>
    <property type="match status" value="1"/>
</dbReference>
<evidence type="ECO:0000256" key="2">
    <source>
        <dbReference type="ARBA" id="ARBA00009236"/>
    </source>
</evidence>
<feature type="domain" description="Aminotransferase class V" evidence="10">
    <location>
        <begin position="11"/>
        <end position="326"/>
    </location>
</feature>
<dbReference type="InterPro" id="IPR024169">
    <property type="entry name" value="SP_NH2Trfase/AEP_transaminase"/>
</dbReference>